<comment type="caution">
    <text evidence="3">The sequence shown here is derived from an EMBL/GenBank/DDBJ whole genome shotgun (WGS) entry which is preliminary data.</text>
</comment>
<reference evidence="3 4" key="1">
    <citation type="journal article" date="2015" name="Stand. Genomic Sci.">
        <title>Genomic Encyclopedia of Bacterial and Archaeal Type Strains, Phase III: the genomes of soil and plant-associated and newly described type strains.</title>
        <authorList>
            <person name="Whitman W.B."/>
            <person name="Woyke T."/>
            <person name="Klenk H.P."/>
            <person name="Zhou Y."/>
            <person name="Lilburn T.G."/>
            <person name="Beck B.J."/>
            <person name="De Vos P."/>
            <person name="Vandamme P."/>
            <person name="Eisen J.A."/>
            <person name="Garrity G."/>
            <person name="Hugenholtz P."/>
            <person name="Kyrpides N.C."/>
        </authorList>
    </citation>
    <scope>NUCLEOTIDE SEQUENCE [LARGE SCALE GENOMIC DNA]</scope>
    <source>
        <strain evidence="3 4">CGMCC 1.6855</strain>
    </source>
</reference>
<dbReference type="AlphaFoldDB" id="A0A562MNQ1"/>
<dbReference type="InterPro" id="IPR036890">
    <property type="entry name" value="HATPase_C_sf"/>
</dbReference>
<feature type="transmembrane region" description="Helical" evidence="1">
    <location>
        <begin position="76"/>
        <end position="96"/>
    </location>
</feature>
<evidence type="ECO:0000256" key="1">
    <source>
        <dbReference type="SAM" id="Phobius"/>
    </source>
</evidence>
<dbReference type="EMBL" id="VLKR01000007">
    <property type="protein sequence ID" value="TWI21577.1"/>
    <property type="molecule type" value="Genomic_DNA"/>
</dbReference>
<feature type="transmembrane region" description="Helical" evidence="1">
    <location>
        <begin position="12"/>
        <end position="28"/>
    </location>
</feature>
<sequence length="380" mass="44369">MFKKNYLNKHLFLISFWFVLGFAVWIQIKGEFDSLQALLHTSLIMASSIIVSQWLSDRVLPRAIKAQQMKPLVLKAVLFVVILAILIGSINFYFILTKEGIANHERTELILTHFYQAIPSSLLINGTACGIRFYQEHADIQRIHGQLQQNFLESQVKFLQDQVNPHFMFNVLNHIHILMKKNVEMADYLLLKFSDILRYQLYECNQPLVLLTRELQYLQDFIAIEKMRWGNELDVSCSWNQSSKDLYIAPLMLICFVENAFKHVNRLPNQKGSIELSCVEEEGKLQFNISNSYQDYPQLASTGHSGIGLENVKKRLELQYENNYSLTIHKLDNSFMVLNASPQKFSLLFFAFNIFDIFFNQPGSKMLRILWCKMDYFTTF</sequence>
<evidence type="ECO:0000313" key="3">
    <source>
        <dbReference type="EMBL" id="TWI21577.1"/>
    </source>
</evidence>
<dbReference type="Proteomes" id="UP000315908">
    <property type="component" value="Unassembled WGS sequence"/>
</dbReference>
<organism evidence="3 4">
    <name type="scientific">Sphingobacterium siyangense</name>
    <dbReference type="NCBI Taxonomy" id="459529"/>
    <lineage>
        <taxon>Bacteria</taxon>
        <taxon>Pseudomonadati</taxon>
        <taxon>Bacteroidota</taxon>
        <taxon>Sphingobacteriia</taxon>
        <taxon>Sphingobacteriales</taxon>
        <taxon>Sphingobacteriaceae</taxon>
        <taxon>Sphingobacterium</taxon>
    </lineage>
</organism>
<gene>
    <name evidence="3" type="ORF">IQ31_01709</name>
</gene>
<name>A0A562MNQ1_9SPHI</name>
<dbReference type="GO" id="GO:0016020">
    <property type="term" value="C:membrane"/>
    <property type="evidence" value="ECO:0007669"/>
    <property type="project" value="InterPro"/>
</dbReference>
<protein>
    <submittedName>
        <fullName evidence="3">GHKL domain-containing protein</fullName>
    </submittedName>
</protein>
<dbReference type="InterPro" id="IPR050640">
    <property type="entry name" value="Bact_2-comp_sensor_kinase"/>
</dbReference>
<dbReference type="PANTHER" id="PTHR34220">
    <property type="entry name" value="SENSOR HISTIDINE KINASE YPDA"/>
    <property type="match status" value="1"/>
</dbReference>
<proteinExistence type="predicted"/>
<keyword evidence="1" id="KW-1133">Transmembrane helix</keyword>
<dbReference type="Pfam" id="PF06580">
    <property type="entry name" value="His_kinase"/>
    <property type="match status" value="1"/>
</dbReference>
<dbReference type="SUPFAM" id="SSF55874">
    <property type="entry name" value="ATPase domain of HSP90 chaperone/DNA topoisomerase II/histidine kinase"/>
    <property type="match status" value="1"/>
</dbReference>
<accession>A0A562MNQ1</accession>
<dbReference type="InterPro" id="IPR010559">
    <property type="entry name" value="Sig_transdc_His_kin_internal"/>
</dbReference>
<dbReference type="OrthoDB" id="9792992at2"/>
<evidence type="ECO:0000313" key="4">
    <source>
        <dbReference type="Proteomes" id="UP000315908"/>
    </source>
</evidence>
<dbReference type="GO" id="GO:0000155">
    <property type="term" value="F:phosphorelay sensor kinase activity"/>
    <property type="evidence" value="ECO:0007669"/>
    <property type="project" value="InterPro"/>
</dbReference>
<keyword evidence="1" id="KW-0812">Transmembrane</keyword>
<evidence type="ECO:0000259" key="2">
    <source>
        <dbReference type="Pfam" id="PF06580"/>
    </source>
</evidence>
<feature type="transmembrane region" description="Helical" evidence="1">
    <location>
        <begin position="34"/>
        <end position="55"/>
    </location>
</feature>
<feature type="domain" description="Signal transduction histidine kinase internal region" evidence="2">
    <location>
        <begin position="155"/>
        <end position="233"/>
    </location>
</feature>
<dbReference type="PANTHER" id="PTHR34220:SF7">
    <property type="entry name" value="SENSOR HISTIDINE KINASE YPDA"/>
    <property type="match status" value="1"/>
</dbReference>
<keyword evidence="1" id="KW-0472">Membrane</keyword>